<dbReference type="EMBL" id="WJXW01000003">
    <property type="protein sequence ID" value="KAF9738533.1"/>
    <property type="molecule type" value="Genomic_DNA"/>
</dbReference>
<dbReference type="Proteomes" id="UP000756921">
    <property type="component" value="Unassembled WGS sequence"/>
</dbReference>
<evidence type="ECO:0000313" key="1">
    <source>
        <dbReference type="EMBL" id="KAF9738533.1"/>
    </source>
</evidence>
<evidence type="ECO:0000313" key="2">
    <source>
        <dbReference type="Proteomes" id="UP000756921"/>
    </source>
</evidence>
<keyword evidence="2" id="KW-1185">Reference proteome</keyword>
<organism evidence="1 2">
    <name type="scientific">Paraphaeosphaeria minitans</name>
    <dbReference type="NCBI Taxonomy" id="565426"/>
    <lineage>
        <taxon>Eukaryota</taxon>
        <taxon>Fungi</taxon>
        <taxon>Dikarya</taxon>
        <taxon>Ascomycota</taxon>
        <taxon>Pezizomycotina</taxon>
        <taxon>Dothideomycetes</taxon>
        <taxon>Pleosporomycetidae</taxon>
        <taxon>Pleosporales</taxon>
        <taxon>Massarineae</taxon>
        <taxon>Didymosphaeriaceae</taxon>
        <taxon>Paraphaeosphaeria</taxon>
    </lineage>
</organism>
<dbReference type="AlphaFoldDB" id="A0A9P6KT65"/>
<gene>
    <name evidence="1" type="ORF">PMIN01_03816</name>
</gene>
<protein>
    <submittedName>
        <fullName evidence="1">Uncharacterized protein</fullName>
    </submittedName>
</protein>
<sequence length="50" mass="5846">MIGCLAALWESRHRLLFRHASCHLRLTRNPVSTIELRSPESRVAERPIKH</sequence>
<comment type="caution">
    <text evidence="1">The sequence shown here is derived from an EMBL/GenBank/DDBJ whole genome shotgun (WGS) entry which is preliminary data.</text>
</comment>
<reference evidence="1" key="1">
    <citation type="journal article" date="2020" name="Mol. Plant Microbe Interact.">
        <title>Genome Sequence of the Biocontrol Agent Coniothyrium minitans strain Conio (IMI 134523).</title>
        <authorList>
            <person name="Patel D."/>
            <person name="Shittu T.A."/>
            <person name="Baroncelli R."/>
            <person name="Muthumeenakshi S."/>
            <person name="Osborne T.H."/>
            <person name="Janganan T.K."/>
            <person name="Sreenivasaprasad S."/>
        </authorList>
    </citation>
    <scope>NUCLEOTIDE SEQUENCE</scope>
    <source>
        <strain evidence="1">Conio</strain>
    </source>
</reference>
<name>A0A9P6KT65_9PLEO</name>
<proteinExistence type="predicted"/>
<accession>A0A9P6KT65</accession>